<evidence type="ECO:0000256" key="1">
    <source>
        <dbReference type="SAM" id="MobiDB-lite"/>
    </source>
</evidence>
<proteinExistence type="predicted"/>
<organism evidence="2 3">
    <name type="scientific">Achromobacter mucicolens</name>
    <dbReference type="NCBI Taxonomy" id="1389922"/>
    <lineage>
        <taxon>Bacteria</taxon>
        <taxon>Pseudomonadati</taxon>
        <taxon>Pseudomonadota</taxon>
        <taxon>Betaproteobacteria</taxon>
        <taxon>Burkholderiales</taxon>
        <taxon>Alcaligenaceae</taxon>
        <taxon>Achromobacter</taxon>
    </lineage>
</organism>
<accession>A0ABD4YR86</accession>
<sequence>MQRYPLNQRTRPRAHRDIDAAPDGHYFAPPVEPTRTLNQSAKLYAMLGDVSRQLEWPVNGKMERLSVEDWKAVIVASLMQEKRMAAGVRGGFVILGKRTSSMTIREMSDAIEFLYSFGAEQGVRWSEPVDVPEWVR</sequence>
<dbReference type="SUPFAM" id="SSF103370">
    <property type="entry name" value="NinB"/>
    <property type="match status" value="1"/>
</dbReference>
<dbReference type="AlphaFoldDB" id="A0ABD4YR86"/>
<gene>
    <name evidence="2" type="ORF">N5C72_07690</name>
</gene>
<name>A0ABD4YR86_9BURK</name>
<evidence type="ECO:0000313" key="2">
    <source>
        <dbReference type="EMBL" id="MDH1177952.1"/>
    </source>
</evidence>
<dbReference type="Gene3D" id="1.10.3790.10">
    <property type="entry name" value="NinB"/>
    <property type="match status" value="1"/>
</dbReference>
<feature type="region of interest" description="Disordered" evidence="1">
    <location>
        <begin position="1"/>
        <end position="23"/>
    </location>
</feature>
<comment type="caution">
    <text evidence="2">The sequence shown here is derived from an EMBL/GenBank/DDBJ whole genome shotgun (WGS) entry which is preliminary data.</text>
</comment>
<protein>
    <submittedName>
        <fullName evidence="2">Recombination protein NinB</fullName>
    </submittedName>
</protein>
<dbReference type="InterPro" id="IPR008711">
    <property type="entry name" value="Recombinase_NinB"/>
</dbReference>
<dbReference type="Proteomes" id="UP001158644">
    <property type="component" value="Unassembled WGS sequence"/>
</dbReference>
<dbReference type="Pfam" id="PF05772">
    <property type="entry name" value="NinB"/>
    <property type="match status" value="1"/>
</dbReference>
<dbReference type="RefSeq" id="WP_279990325.1">
    <property type="nucleotide sequence ID" value="NZ_JAOBZK010000007.1"/>
</dbReference>
<reference evidence="2 3" key="1">
    <citation type="submission" date="2022-09" db="EMBL/GenBank/DDBJ databases">
        <title>Intensive care unit water sources are persistently colonized with multi-drug resistant bacteria and are the site of extensive horizontal gene transfer of antibiotic resistance genes.</title>
        <authorList>
            <person name="Diorio-Toth L."/>
        </authorList>
    </citation>
    <scope>NUCLEOTIDE SEQUENCE [LARGE SCALE GENOMIC DNA]</scope>
    <source>
        <strain evidence="2 3">GD03967</strain>
    </source>
</reference>
<dbReference type="InterPro" id="IPR036619">
    <property type="entry name" value="NinB_sf"/>
</dbReference>
<evidence type="ECO:0000313" key="3">
    <source>
        <dbReference type="Proteomes" id="UP001158644"/>
    </source>
</evidence>
<dbReference type="EMBL" id="JAOBZK010000007">
    <property type="protein sequence ID" value="MDH1177952.1"/>
    <property type="molecule type" value="Genomic_DNA"/>
</dbReference>